<dbReference type="PANTHER" id="PTHR30289:SF1">
    <property type="entry name" value="PEBP (PHOSPHATIDYLETHANOLAMINE-BINDING PROTEIN) FAMILY PROTEIN"/>
    <property type="match status" value="1"/>
</dbReference>
<comment type="caution">
    <text evidence="1">The sequence shown here is derived from an EMBL/GenBank/DDBJ whole genome shotgun (WGS) entry which is preliminary data.</text>
</comment>
<dbReference type="PANTHER" id="PTHR30289">
    <property type="entry name" value="UNCHARACTERIZED PROTEIN YBCL-RELATED"/>
    <property type="match status" value="1"/>
</dbReference>
<name>A0A8J6JLF6_9FIRM</name>
<accession>A0A8J6JLF6</accession>
<evidence type="ECO:0000313" key="1">
    <source>
        <dbReference type="EMBL" id="MBC5738188.1"/>
    </source>
</evidence>
<sequence length="163" mass="18185">METLRLTSPDFEAGGWIPRRFTARGEDRSPSFRLEGIVPGAESLALMLEDASHPIFPDFPHWVIWNLPVTEEIPGGIPAGERVAALDGAVQGAAYGRHRYKGPKPPLRTIHNYRFTAFVLDAPCDLPPSAGKRELLAWMEGHLLQKAELMGEFQSRRAEKISR</sequence>
<dbReference type="NCBIfam" id="TIGR00481">
    <property type="entry name" value="YbhB/YbcL family Raf kinase inhibitor-like protein"/>
    <property type="match status" value="1"/>
</dbReference>
<dbReference type="InterPro" id="IPR005247">
    <property type="entry name" value="YbhB_YbcL/LppC-like"/>
</dbReference>
<organism evidence="1 2">
    <name type="scientific">Lawsonibacter faecis</name>
    <dbReference type="NCBI Taxonomy" id="2763052"/>
    <lineage>
        <taxon>Bacteria</taxon>
        <taxon>Bacillati</taxon>
        <taxon>Bacillota</taxon>
        <taxon>Clostridia</taxon>
        <taxon>Eubacteriales</taxon>
        <taxon>Oscillospiraceae</taxon>
        <taxon>Lawsonibacter</taxon>
    </lineage>
</organism>
<dbReference type="AlphaFoldDB" id="A0A8J6JLF6"/>
<dbReference type="InterPro" id="IPR036610">
    <property type="entry name" value="PEBP-like_sf"/>
</dbReference>
<proteinExistence type="predicted"/>
<dbReference type="InterPro" id="IPR008914">
    <property type="entry name" value="PEBP"/>
</dbReference>
<reference evidence="1" key="1">
    <citation type="submission" date="2020-08" db="EMBL/GenBank/DDBJ databases">
        <title>Genome public.</title>
        <authorList>
            <person name="Liu C."/>
            <person name="Sun Q."/>
        </authorList>
    </citation>
    <scope>NUCLEOTIDE SEQUENCE</scope>
    <source>
        <strain evidence="1">NSJ-52</strain>
    </source>
</reference>
<dbReference type="SUPFAM" id="SSF49777">
    <property type="entry name" value="PEBP-like"/>
    <property type="match status" value="1"/>
</dbReference>
<dbReference type="RefSeq" id="WP_155149874.1">
    <property type="nucleotide sequence ID" value="NZ_JACOPQ010000013.1"/>
</dbReference>
<gene>
    <name evidence="1" type="ORF">H8S62_14340</name>
</gene>
<protein>
    <submittedName>
        <fullName evidence="1">YbhB/YbcL family Raf kinase inhibitor-like protein</fullName>
    </submittedName>
</protein>
<dbReference type="Pfam" id="PF01161">
    <property type="entry name" value="PBP"/>
    <property type="match status" value="1"/>
</dbReference>
<dbReference type="CDD" id="cd00865">
    <property type="entry name" value="PEBP_bact_arch"/>
    <property type="match status" value="1"/>
</dbReference>
<dbReference type="EMBL" id="JACOPQ010000013">
    <property type="protein sequence ID" value="MBC5738188.1"/>
    <property type="molecule type" value="Genomic_DNA"/>
</dbReference>
<evidence type="ECO:0000313" key="2">
    <source>
        <dbReference type="Proteomes" id="UP000607645"/>
    </source>
</evidence>
<dbReference type="Proteomes" id="UP000607645">
    <property type="component" value="Unassembled WGS sequence"/>
</dbReference>
<keyword evidence="2" id="KW-1185">Reference proteome</keyword>
<dbReference type="Gene3D" id="3.90.280.10">
    <property type="entry name" value="PEBP-like"/>
    <property type="match status" value="1"/>
</dbReference>